<organism evidence="2 3">
    <name type="scientific">Flavobacterium rivuli WB 3.3-2 = DSM 21788</name>
    <dbReference type="NCBI Taxonomy" id="1121895"/>
    <lineage>
        <taxon>Bacteria</taxon>
        <taxon>Pseudomonadati</taxon>
        <taxon>Bacteroidota</taxon>
        <taxon>Flavobacteriia</taxon>
        <taxon>Flavobacteriales</taxon>
        <taxon>Flavobacteriaceae</taxon>
        <taxon>Flavobacterium</taxon>
    </lineage>
</organism>
<comment type="caution">
    <text evidence="2">The sequence shown here is derived from an EMBL/GenBank/DDBJ whole genome shotgun (WGS) entry which is preliminary data.</text>
</comment>
<evidence type="ECO:0000259" key="1">
    <source>
        <dbReference type="PROSITE" id="PS51819"/>
    </source>
</evidence>
<gene>
    <name evidence="2" type="ORF">Q765_11850</name>
</gene>
<dbReference type="InterPro" id="IPR004360">
    <property type="entry name" value="Glyas_Fos-R_dOase_dom"/>
</dbReference>
<dbReference type="Proteomes" id="UP000030152">
    <property type="component" value="Unassembled WGS sequence"/>
</dbReference>
<dbReference type="Pfam" id="PF00903">
    <property type="entry name" value="Glyoxalase"/>
    <property type="match status" value="1"/>
</dbReference>
<proteinExistence type="predicted"/>
<keyword evidence="3" id="KW-1185">Reference proteome</keyword>
<dbReference type="EMBL" id="JRLX01000011">
    <property type="protein sequence ID" value="KGO86268.1"/>
    <property type="molecule type" value="Genomic_DNA"/>
</dbReference>
<dbReference type="OrthoDB" id="4548523at2"/>
<dbReference type="AlphaFoldDB" id="A0A0A2M4A4"/>
<sequence length="126" mass="13787">MSTTILGLRTVIYKVTDVDAAKTWYAKAFNTEPYFDEPFYAGFNIAGYELGLQPDETLPEAKGESVAAYWGVNDVESEFARFIDLGATAHEAPENVGGEIVTATVKDLWGNVIGLIYNPEFSLPAN</sequence>
<dbReference type="InterPro" id="IPR029068">
    <property type="entry name" value="Glyas_Bleomycin-R_OHBP_Dase"/>
</dbReference>
<dbReference type="eggNOG" id="COG3324">
    <property type="taxonomic scope" value="Bacteria"/>
</dbReference>
<name>A0A0A2M4A4_9FLAO</name>
<evidence type="ECO:0000313" key="3">
    <source>
        <dbReference type="Proteomes" id="UP000030152"/>
    </source>
</evidence>
<evidence type="ECO:0000313" key="2">
    <source>
        <dbReference type="EMBL" id="KGO86268.1"/>
    </source>
</evidence>
<dbReference type="SUPFAM" id="SSF54593">
    <property type="entry name" value="Glyoxalase/Bleomycin resistance protein/Dihydroxybiphenyl dioxygenase"/>
    <property type="match status" value="1"/>
</dbReference>
<dbReference type="InterPro" id="IPR037523">
    <property type="entry name" value="VOC_core"/>
</dbReference>
<dbReference type="RefSeq" id="WP_035642510.1">
    <property type="nucleotide sequence ID" value="NZ_JRLX01000011.1"/>
</dbReference>
<reference evidence="2 3" key="1">
    <citation type="submission" date="2013-09" db="EMBL/GenBank/DDBJ databases">
        <authorList>
            <person name="Zeng Z."/>
            <person name="Chen C."/>
        </authorList>
    </citation>
    <scope>NUCLEOTIDE SEQUENCE [LARGE SCALE GENOMIC DNA]</scope>
    <source>
        <strain evidence="2 3">WB 3.3-2</strain>
    </source>
</reference>
<feature type="domain" description="VOC" evidence="1">
    <location>
        <begin position="7"/>
        <end position="118"/>
    </location>
</feature>
<accession>A0A0A2M4A4</accession>
<dbReference type="PROSITE" id="PS51819">
    <property type="entry name" value="VOC"/>
    <property type="match status" value="1"/>
</dbReference>
<protein>
    <submittedName>
        <fullName evidence="2">Bleomycin resistance protein</fullName>
    </submittedName>
</protein>
<dbReference type="STRING" id="1121895.GCA_000378485_00733"/>
<dbReference type="Gene3D" id="3.10.180.10">
    <property type="entry name" value="2,3-Dihydroxybiphenyl 1,2-Dioxygenase, domain 1"/>
    <property type="match status" value="1"/>
</dbReference>